<accession>A0A087GPH8</accession>
<keyword evidence="2" id="KW-1185">Reference proteome</keyword>
<sequence>MASQFLIPSANATSGGRDAVYVATVPLKAAAGPPQLMMSMAYSLNLKNLEHFMVLIKPSSPARPEVIVFDFQPVNLESIEAALSILSGKLIPGVVMQRTLKKVPRQRCWMVGSCKGNNAMEMAIEFNNSWETHLKVGFHDCRHYTNALVQHLTGEIQIVERLRRS</sequence>
<evidence type="ECO:0000313" key="1">
    <source>
        <dbReference type="EMBL" id="KFK31780.1"/>
    </source>
</evidence>
<name>A0A087GPH8_ARAAL</name>
<dbReference type="OrthoDB" id="1920822at2759"/>
<dbReference type="eggNOG" id="ENOG502RZWK">
    <property type="taxonomic scope" value="Eukaryota"/>
</dbReference>
<gene>
    <name evidence="1" type="ordered locus">AALP_Aa6g157500</name>
</gene>
<dbReference type="PANTHER" id="PTHR36342">
    <property type="entry name" value="PTB DOMAIN ENGULFMENT ADAPTER"/>
    <property type="match status" value="1"/>
</dbReference>
<evidence type="ECO:0008006" key="3">
    <source>
        <dbReference type="Google" id="ProtNLM"/>
    </source>
</evidence>
<dbReference type="PANTHER" id="PTHR36342:SF1">
    <property type="entry name" value="PTB DOMAIN ENGULFMENT ADAPTER"/>
    <property type="match status" value="1"/>
</dbReference>
<dbReference type="Gramene" id="KFK31780">
    <property type="protein sequence ID" value="KFK31780"/>
    <property type="gene ID" value="AALP_AA6G157500"/>
</dbReference>
<protein>
    <recommendedName>
        <fullName evidence="3">PTB domain engulfment adapter</fullName>
    </recommendedName>
</protein>
<organism evidence="1 2">
    <name type="scientific">Arabis alpina</name>
    <name type="common">Alpine rock-cress</name>
    <dbReference type="NCBI Taxonomy" id="50452"/>
    <lineage>
        <taxon>Eukaryota</taxon>
        <taxon>Viridiplantae</taxon>
        <taxon>Streptophyta</taxon>
        <taxon>Embryophyta</taxon>
        <taxon>Tracheophyta</taxon>
        <taxon>Spermatophyta</taxon>
        <taxon>Magnoliopsida</taxon>
        <taxon>eudicotyledons</taxon>
        <taxon>Gunneridae</taxon>
        <taxon>Pentapetalae</taxon>
        <taxon>rosids</taxon>
        <taxon>malvids</taxon>
        <taxon>Brassicales</taxon>
        <taxon>Brassicaceae</taxon>
        <taxon>Arabideae</taxon>
        <taxon>Arabis</taxon>
    </lineage>
</organism>
<dbReference type="AlphaFoldDB" id="A0A087GPH8"/>
<dbReference type="Proteomes" id="UP000029120">
    <property type="component" value="Chromosome 6"/>
</dbReference>
<evidence type="ECO:0000313" key="2">
    <source>
        <dbReference type="Proteomes" id="UP000029120"/>
    </source>
</evidence>
<proteinExistence type="predicted"/>
<reference evidence="2" key="1">
    <citation type="journal article" date="2015" name="Nat. Plants">
        <title>Genome expansion of Arabis alpina linked with retrotransposition and reduced symmetric DNA methylation.</title>
        <authorList>
            <person name="Willing E.M."/>
            <person name="Rawat V."/>
            <person name="Mandakova T."/>
            <person name="Maumus F."/>
            <person name="James G.V."/>
            <person name="Nordstroem K.J."/>
            <person name="Becker C."/>
            <person name="Warthmann N."/>
            <person name="Chica C."/>
            <person name="Szarzynska B."/>
            <person name="Zytnicki M."/>
            <person name="Albani M.C."/>
            <person name="Kiefer C."/>
            <person name="Bergonzi S."/>
            <person name="Castaings L."/>
            <person name="Mateos J.L."/>
            <person name="Berns M.C."/>
            <person name="Bujdoso N."/>
            <person name="Piofczyk T."/>
            <person name="de Lorenzo L."/>
            <person name="Barrero-Sicilia C."/>
            <person name="Mateos I."/>
            <person name="Piednoel M."/>
            <person name="Hagmann J."/>
            <person name="Chen-Min-Tao R."/>
            <person name="Iglesias-Fernandez R."/>
            <person name="Schuster S.C."/>
            <person name="Alonso-Blanco C."/>
            <person name="Roudier F."/>
            <person name="Carbonero P."/>
            <person name="Paz-Ares J."/>
            <person name="Davis S.J."/>
            <person name="Pecinka A."/>
            <person name="Quesneville H."/>
            <person name="Colot V."/>
            <person name="Lysak M.A."/>
            <person name="Weigel D."/>
            <person name="Coupland G."/>
            <person name="Schneeberger K."/>
        </authorList>
    </citation>
    <scope>NUCLEOTIDE SEQUENCE [LARGE SCALE GENOMIC DNA]</scope>
    <source>
        <strain evidence="2">cv. Pajares</strain>
    </source>
</reference>
<dbReference type="EMBL" id="CM002874">
    <property type="protein sequence ID" value="KFK31780.1"/>
    <property type="molecule type" value="Genomic_DNA"/>
</dbReference>